<dbReference type="EMBL" id="JAUSWA010000002">
    <property type="protein sequence ID" value="MDQ0492366.1"/>
    <property type="molecule type" value="Genomic_DNA"/>
</dbReference>
<sequence>MTFNPADNEKVREASREIFSKFCKSLLEKDMNQFIELFDDNALFEFPYAPKGFTQKLEGKAAIYEYIKDFPQRFDISQFSEPTFHFTLNPNFMVVEFGIEEAQVLTTDKPYLQKYISVIETRDHRIVHYKDYWNPLVALTALLDTASIQKLFKRTIIQQKNIKKGYRFNSSYGDRSLYVR</sequence>
<comment type="caution">
    <text evidence="2">The sequence shown here is derived from an EMBL/GenBank/DDBJ whole genome shotgun (WGS) entry which is preliminary data.</text>
</comment>
<evidence type="ECO:0000313" key="3">
    <source>
        <dbReference type="Proteomes" id="UP001242811"/>
    </source>
</evidence>
<organism evidence="2 3">
    <name type="scientific">Paenibacillus brasilensis</name>
    <dbReference type="NCBI Taxonomy" id="128574"/>
    <lineage>
        <taxon>Bacteria</taxon>
        <taxon>Bacillati</taxon>
        <taxon>Bacillota</taxon>
        <taxon>Bacilli</taxon>
        <taxon>Bacillales</taxon>
        <taxon>Paenibacillaceae</taxon>
        <taxon>Paenibacillus</taxon>
    </lineage>
</organism>
<accession>A0ABU0KSF2</accession>
<dbReference type="Pfam" id="PF12680">
    <property type="entry name" value="SnoaL_2"/>
    <property type="match status" value="1"/>
</dbReference>
<reference evidence="2 3" key="1">
    <citation type="submission" date="2023-07" db="EMBL/GenBank/DDBJ databases">
        <title>Genomic Encyclopedia of Type Strains, Phase IV (KMG-IV): sequencing the most valuable type-strain genomes for metagenomic binning, comparative biology and taxonomic classification.</title>
        <authorList>
            <person name="Goeker M."/>
        </authorList>
    </citation>
    <scope>NUCLEOTIDE SEQUENCE [LARGE SCALE GENOMIC DNA]</scope>
    <source>
        <strain evidence="2 3">DSM 14914</strain>
    </source>
</reference>
<feature type="domain" description="SnoaL-like" evidence="1">
    <location>
        <begin position="22"/>
        <end position="129"/>
    </location>
</feature>
<gene>
    <name evidence="2" type="ORF">QOZ95_000513</name>
</gene>
<evidence type="ECO:0000259" key="1">
    <source>
        <dbReference type="Pfam" id="PF12680"/>
    </source>
</evidence>
<evidence type="ECO:0000313" key="2">
    <source>
        <dbReference type="EMBL" id="MDQ0492366.1"/>
    </source>
</evidence>
<dbReference type="Proteomes" id="UP001242811">
    <property type="component" value="Unassembled WGS sequence"/>
</dbReference>
<protein>
    <submittedName>
        <fullName evidence="2">Ketosteroid isomerase-like protein</fullName>
    </submittedName>
</protein>
<dbReference type="InterPro" id="IPR032710">
    <property type="entry name" value="NTF2-like_dom_sf"/>
</dbReference>
<dbReference type="Gene3D" id="3.10.450.50">
    <property type="match status" value="1"/>
</dbReference>
<dbReference type="InterPro" id="IPR037401">
    <property type="entry name" value="SnoaL-like"/>
</dbReference>
<keyword evidence="3" id="KW-1185">Reference proteome</keyword>
<dbReference type="SUPFAM" id="SSF54427">
    <property type="entry name" value="NTF2-like"/>
    <property type="match status" value="1"/>
</dbReference>
<proteinExistence type="predicted"/>
<name>A0ABU0KSF2_9BACL</name>